<proteinExistence type="predicted"/>
<accession>A0ACC1YP92</accession>
<protein>
    <submittedName>
        <fullName evidence="1">Protein EARLY FLOWERING 4-like</fullName>
    </submittedName>
</protein>
<evidence type="ECO:0000313" key="2">
    <source>
        <dbReference type="Proteomes" id="UP001164539"/>
    </source>
</evidence>
<dbReference type="Proteomes" id="UP001164539">
    <property type="component" value="Chromosome 2"/>
</dbReference>
<name>A0ACC1YP92_MELAZ</name>
<reference evidence="1 2" key="1">
    <citation type="journal article" date="2023" name="Science">
        <title>Complex scaffold remodeling in plant triterpene biosynthesis.</title>
        <authorList>
            <person name="De La Pena R."/>
            <person name="Hodgson H."/>
            <person name="Liu J.C."/>
            <person name="Stephenson M.J."/>
            <person name="Martin A.C."/>
            <person name="Owen C."/>
            <person name="Harkess A."/>
            <person name="Leebens-Mack J."/>
            <person name="Jimenez L.E."/>
            <person name="Osbourn A."/>
            <person name="Sattely E.S."/>
        </authorList>
    </citation>
    <scope>NUCLEOTIDE SEQUENCE [LARGE SCALE GENOMIC DNA]</scope>
    <source>
        <strain evidence="2">cv. JPN11</strain>
        <tissue evidence="1">Leaf</tissue>
    </source>
</reference>
<gene>
    <name evidence="1" type="ORF">OWV82_004435</name>
</gene>
<organism evidence="1 2">
    <name type="scientific">Melia azedarach</name>
    <name type="common">Chinaberry tree</name>
    <dbReference type="NCBI Taxonomy" id="155640"/>
    <lineage>
        <taxon>Eukaryota</taxon>
        <taxon>Viridiplantae</taxon>
        <taxon>Streptophyta</taxon>
        <taxon>Embryophyta</taxon>
        <taxon>Tracheophyta</taxon>
        <taxon>Spermatophyta</taxon>
        <taxon>Magnoliopsida</taxon>
        <taxon>eudicotyledons</taxon>
        <taxon>Gunneridae</taxon>
        <taxon>Pentapetalae</taxon>
        <taxon>rosids</taxon>
        <taxon>malvids</taxon>
        <taxon>Sapindales</taxon>
        <taxon>Meliaceae</taxon>
        <taxon>Melia</taxon>
    </lineage>
</organism>
<sequence length="134" mass="15339">MMDDTTSPKPKAPAKTNNNNKRLRSNKEKSQEEKDDEDTEEEEEYDVEAWDTLSKSFTQVQTVLDRNRGLIQQVNENHQSKIPDNISKNVKLIREINGNISKVISFYSDLSANFSNIVSQGRRMKNGKTESSES</sequence>
<comment type="caution">
    <text evidence="1">The sequence shown here is derived from an EMBL/GenBank/DDBJ whole genome shotgun (WGS) entry which is preliminary data.</text>
</comment>
<dbReference type="EMBL" id="CM051395">
    <property type="protein sequence ID" value="KAJ4725587.1"/>
    <property type="molecule type" value="Genomic_DNA"/>
</dbReference>
<keyword evidence="2" id="KW-1185">Reference proteome</keyword>
<evidence type="ECO:0000313" key="1">
    <source>
        <dbReference type="EMBL" id="KAJ4725587.1"/>
    </source>
</evidence>